<dbReference type="AlphaFoldDB" id="A0A0R0FX43"/>
<keyword evidence="3" id="KW-1185">Reference proteome</keyword>
<reference evidence="1" key="3">
    <citation type="submission" date="2018-07" db="EMBL/GenBank/DDBJ databases">
        <title>WGS assembly of Glycine max.</title>
        <authorList>
            <person name="Schmutz J."/>
            <person name="Cannon S."/>
            <person name="Schlueter J."/>
            <person name="Ma J."/>
            <person name="Mitros T."/>
            <person name="Nelson W."/>
            <person name="Hyten D."/>
            <person name="Song Q."/>
            <person name="Thelen J."/>
            <person name="Cheng J."/>
            <person name="Xu D."/>
            <person name="Hellsten U."/>
            <person name="May G."/>
            <person name="Yu Y."/>
            <person name="Sakurai T."/>
            <person name="Umezawa T."/>
            <person name="Bhattacharyya M."/>
            <person name="Sandhu D."/>
            <person name="Valliyodan B."/>
            <person name="Lindquist E."/>
            <person name="Peto M."/>
            <person name="Grant D."/>
            <person name="Shu S."/>
            <person name="Goodstein D."/>
            <person name="Barry K."/>
            <person name="Futrell-Griggs M."/>
            <person name="Abernathy B."/>
            <person name="Du J."/>
            <person name="Tian Z."/>
            <person name="Zhu L."/>
            <person name="Gill N."/>
            <person name="Joshi T."/>
            <person name="Libault M."/>
            <person name="Sethuraman A."/>
            <person name="Zhang X."/>
            <person name="Shinozaki K."/>
            <person name="Nguyen H."/>
            <person name="Wing R."/>
            <person name="Cregan P."/>
            <person name="Specht J."/>
            <person name="Grimwood J."/>
            <person name="Rokhsar D."/>
            <person name="Stacey G."/>
            <person name="Shoemaker R."/>
            <person name="Jackson S."/>
        </authorList>
    </citation>
    <scope>NUCLEOTIDE SEQUENCE</scope>
    <source>
        <tissue evidence="1">Callus</tissue>
    </source>
</reference>
<name>A0A0R0FX43_SOYBN</name>
<evidence type="ECO:0000313" key="3">
    <source>
        <dbReference type="Proteomes" id="UP000008827"/>
    </source>
</evidence>
<organism evidence="1">
    <name type="scientific">Glycine max</name>
    <name type="common">Soybean</name>
    <name type="synonym">Glycine hispida</name>
    <dbReference type="NCBI Taxonomy" id="3847"/>
    <lineage>
        <taxon>Eukaryota</taxon>
        <taxon>Viridiplantae</taxon>
        <taxon>Streptophyta</taxon>
        <taxon>Embryophyta</taxon>
        <taxon>Tracheophyta</taxon>
        <taxon>Spermatophyta</taxon>
        <taxon>Magnoliopsida</taxon>
        <taxon>eudicotyledons</taxon>
        <taxon>Gunneridae</taxon>
        <taxon>Pentapetalae</taxon>
        <taxon>rosids</taxon>
        <taxon>fabids</taxon>
        <taxon>Fabales</taxon>
        <taxon>Fabaceae</taxon>
        <taxon>Papilionoideae</taxon>
        <taxon>50 kb inversion clade</taxon>
        <taxon>NPAAA clade</taxon>
        <taxon>indigoferoid/millettioid clade</taxon>
        <taxon>Phaseoleae</taxon>
        <taxon>Glycine</taxon>
        <taxon>Glycine subgen. Soja</taxon>
    </lineage>
</organism>
<dbReference type="InParanoid" id="A0A0R0FX43"/>
<proteinExistence type="predicted"/>
<accession>A0A0R0FX43</accession>
<evidence type="ECO:0000313" key="1">
    <source>
        <dbReference type="EMBL" id="KRH07827.1"/>
    </source>
</evidence>
<dbReference type="Proteomes" id="UP000008827">
    <property type="component" value="Chromosome 16"/>
</dbReference>
<reference evidence="1 2" key="1">
    <citation type="journal article" date="2010" name="Nature">
        <title>Genome sequence of the palaeopolyploid soybean.</title>
        <authorList>
            <person name="Schmutz J."/>
            <person name="Cannon S.B."/>
            <person name="Schlueter J."/>
            <person name="Ma J."/>
            <person name="Mitros T."/>
            <person name="Nelson W."/>
            <person name="Hyten D.L."/>
            <person name="Song Q."/>
            <person name="Thelen J.J."/>
            <person name="Cheng J."/>
            <person name="Xu D."/>
            <person name="Hellsten U."/>
            <person name="May G.D."/>
            <person name="Yu Y."/>
            <person name="Sakurai T."/>
            <person name="Umezawa T."/>
            <person name="Bhattacharyya M.K."/>
            <person name="Sandhu D."/>
            <person name="Valliyodan B."/>
            <person name="Lindquist E."/>
            <person name="Peto M."/>
            <person name="Grant D."/>
            <person name="Shu S."/>
            <person name="Goodstein D."/>
            <person name="Barry K."/>
            <person name="Futrell-Griggs M."/>
            <person name="Abernathy B."/>
            <person name="Du J."/>
            <person name="Tian Z."/>
            <person name="Zhu L."/>
            <person name="Gill N."/>
            <person name="Joshi T."/>
            <person name="Libault M."/>
            <person name="Sethuraman A."/>
            <person name="Zhang X.-C."/>
            <person name="Shinozaki K."/>
            <person name="Nguyen H.T."/>
            <person name="Wing R.A."/>
            <person name="Cregan P."/>
            <person name="Specht J."/>
            <person name="Grimwood J."/>
            <person name="Rokhsar D."/>
            <person name="Stacey G."/>
            <person name="Shoemaker R.C."/>
            <person name="Jackson S.A."/>
        </authorList>
    </citation>
    <scope>NUCLEOTIDE SEQUENCE [LARGE SCALE GENOMIC DNA]</scope>
    <source>
        <strain evidence="2">cv. Williams 82</strain>
        <tissue evidence="1">Callus</tissue>
    </source>
</reference>
<dbReference type="Gramene" id="KRH07827">
    <property type="protein sequence ID" value="KRH07827"/>
    <property type="gene ID" value="GLYMA_16G113500"/>
</dbReference>
<reference evidence="2" key="2">
    <citation type="submission" date="2018-02" db="UniProtKB">
        <authorList>
            <consortium name="EnsemblPlants"/>
        </authorList>
    </citation>
    <scope>IDENTIFICATION</scope>
    <source>
        <strain evidence="2">Williams 82</strain>
    </source>
</reference>
<sequence length="51" mass="5632">MRLIDYREGIAAPDTHCPHVLNSSLIPSESREGNAVTVTFSIVSHLLCPKR</sequence>
<evidence type="ECO:0000313" key="2">
    <source>
        <dbReference type="EnsemblPlants" id="KRH07827"/>
    </source>
</evidence>
<dbReference type="EnsemblPlants" id="KRH07827">
    <property type="protein sequence ID" value="KRH07827"/>
    <property type="gene ID" value="GLYMA_16G113500"/>
</dbReference>
<dbReference type="EMBL" id="CM000849">
    <property type="protein sequence ID" value="KRH07827.1"/>
    <property type="molecule type" value="Genomic_DNA"/>
</dbReference>
<gene>
    <name evidence="1" type="ORF">GLYMA_16G113500</name>
</gene>
<protein>
    <submittedName>
        <fullName evidence="1 2">Uncharacterized protein</fullName>
    </submittedName>
</protein>